<name>A0ABX6W4I1_STRMQ</name>
<gene>
    <name evidence="1" type="ORF">I1A49_16460</name>
</gene>
<organism evidence="1 2">
    <name type="scientific">Streptomyces malaysiensis</name>
    <dbReference type="NCBI Taxonomy" id="92644"/>
    <lineage>
        <taxon>Bacteria</taxon>
        <taxon>Bacillati</taxon>
        <taxon>Actinomycetota</taxon>
        <taxon>Actinomycetes</taxon>
        <taxon>Kitasatosporales</taxon>
        <taxon>Streptomycetaceae</taxon>
        <taxon>Streptomyces</taxon>
        <taxon>Streptomyces violaceusniger group</taxon>
    </lineage>
</organism>
<protein>
    <submittedName>
        <fullName evidence="1">Uncharacterized protein</fullName>
    </submittedName>
</protein>
<keyword evidence="2" id="KW-1185">Reference proteome</keyword>
<evidence type="ECO:0000313" key="2">
    <source>
        <dbReference type="Proteomes" id="UP000663421"/>
    </source>
</evidence>
<proteinExistence type="predicted"/>
<accession>A0ABX6W4I1</accession>
<reference evidence="1 2" key="1">
    <citation type="submission" date="2020-11" db="EMBL/GenBank/DDBJ databases">
        <title>Complete genome sequence unveiled secondary metabolic potentials in Streptomyces solisilvae HNM0141.</title>
        <authorList>
            <person name="Huang X."/>
        </authorList>
    </citation>
    <scope>NUCLEOTIDE SEQUENCE [LARGE SCALE GENOMIC DNA]</scope>
    <source>
        <strain evidence="1 2">HNM0141</strain>
    </source>
</reference>
<dbReference type="Proteomes" id="UP000663421">
    <property type="component" value="Chromosome"/>
</dbReference>
<dbReference type="EMBL" id="CP065050">
    <property type="protein sequence ID" value="QPI56319.1"/>
    <property type="molecule type" value="Genomic_DNA"/>
</dbReference>
<sequence>MARRMVGDDQDVFRVVLVSKAREWSDEARRWVETGVTETEHFGPYNTIGAARGQRTSLGYVDYYDYESDEWIRTMRKGVVSCRIQKAHTTWEDVA</sequence>
<evidence type="ECO:0000313" key="1">
    <source>
        <dbReference type="EMBL" id="QPI56319.1"/>
    </source>
</evidence>